<proteinExistence type="predicted"/>
<gene>
    <name evidence="1" type="ORF">MiSe_37220</name>
</gene>
<dbReference type="GO" id="GO:0016788">
    <property type="term" value="F:hydrolase activity, acting on ester bonds"/>
    <property type="evidence" value="ECO:0007669"/>
    <property type="project" value="InterPro"/>
</dbReference>
<organism evidence="1 2">
    <name type="scientific">Microseira wollei NIES-4236</name>
    <dbReference type="NCBI Taxonomy" id="2530354"/>
    <lineage>
        <taxon>Bacteria</taxon>
        <taxon>Bacillati</taxon>
        <taxon>Cyanobacteriota</taxon>
        <taxon>Cyanophyceae</taxon>
        <taxon>Oscillatoriophycideae</taxon>
        <taxon>Aerosakkonematales</taxon>
        <taxon>Aerosakkonemataceae</taxon>
        <taxon>Microseira</taxon>
    </lineage>
</organism>
<sequence>MTNLKIKWSEAADLDLLAHQRSCNLWLPSHFKTLLWQIADKIDAIAAKNVFIATIPHVTIPPVSRGITPGATDDQKLSEDGYYEYYTHFWIWDEDFANAPDKYPHLTRDQASTIDAAINEYNEAIKLEANKRGWHVVDICNSLARLAYRRQKRHPSYEFPKELVAALKSHPATKDRFTSDGKPILDTRYLRLYADKTNPEDKYRGGIFSLDGIHPTTTGYGIVAHEFLQVMAQVLPEKPKPLNWQEIISADTLLANPPENLQNLREMLNFRQNRT</sequence>
<evidence type="ECO:0008006" key="3">
    <source>
        <dbReference type="Google" id="ProtNLM"/>
    </source>
</evidence>
<dbReference type="InterPro" id="IPR036514">
    <property type="entry name" value="SGNH_hydro_sf"/>
</dbReference>
<dbReference type="Pfam" id="PF00657">
    <property type="entry name" value="Lipase_GDSL"/>
    <property type="match status" value="1"/>
</dbReference>
<dbReference type="RefSeq" id="WP_226583652.1">
    <property type="nucleotide sequence ID" value="NZ_BLAY01000055.1"/>
</dbReference>
<dbReference type="AlphaFoldDB" id="A0AAV3XF12"/>
<keyword evidence="2" id="KW-1185">Reference proteome</keyword>
<accession>A0AAV3XF12</accession>
<evidence type="ECO:0000313" key="2">
    <source>
        <dbReference type="Proteomes" id="UP001050975"/>
    </source>
</evidence>
<comment type="caution">
    <text evidence="1">The sequence shown here is derived from an EMBL/GenBank/DDBJ whole genome shotgun (WGS) entry which is preliminary data.</text>
</comment>
<dbReference type="SUPFAM" id="SSF52266">
    <property type="entry name" value="SGNH hydrolase"/>
    <property type="match status" value="1"/>
</dbReference>
<name>A0AAV3XF12_9CYAN</name>
<dbReference type="Gene3D" id="3.40.50.1110">
    <property type="entry name" value="SGNH hydrolase"/>
    <property type="match status" value="1"/>
</dbReference>
<dbReference type="EMBL" id="BLAY01000055">
    <property type="protein sequence ID" value="GET38962.1"/>
    <property type="molecule type" value="Genomic_DNA"/>
</dbReference>
<evidence type="ECO:0000313" key="1">
    <source>
        <dbReference type="EMBL" id="GET38962.1"/>
    </source>
</evidence>
<dbReference type="Proteomes" id="UP001050975">
    <property type="component" value="Unassembled WGS sequence"/>
</dbReference>
<reference evidence="1" key="1">
    <citation type="submission" date="2019-10" db="EMBL/GenBank/DDBJ databases">
        <title>Draft genome sequece of Microseira wollei NIES-4236.</title>
        <authorList>
            <person name="Yamaguchi H."/>
            <person name="Suzuki S."/>
            <person name="Kawachi M."/>
        </authorList>
    </citation>
    <scope>NUCLEOTIDE SEQUENCE</scope>
    <source>
        <strain evidence="1">NIES-4236</strain>
    </source>
</reference>
<dbReference type="InterPro" id="IPR001087">
    <property type="entry name" value="GDSL"/>
</dbReference>
<protein>
    <recommendedName>
        <fullName evidence="3">G-D-S-L family lipolytic protein</fullName>
    </recommendedName>
</protein>